<dbReference type="OrthoDB" id="9785015at2"/>
<feature type="binding site" evidence="4">
    <location>
        <position position="83"/>
    </location>
    <ligand>
        <name>molybdate</name>
        <dbReference type="ChEBI" id="CHEBI:36264"/>
    </ligand>
</feature>
<protein>
    <submittedName>
        <fullName evidence="6">Molybdate-binding periplasmic protein</fullName>
    </submittedName>
</protein>
<sequence length="262" mass="26451">MHRTIRRSATALLAVAVLALTGCAGATESAPSPSATSTAAESTLTGELTVYAAASLSGAFDEIGAAFTDENPDVQFSGVYDGSSTLVTQILEGAPADVFASADEANMEKVTDAAIDPELFASNTLVIAVPAGNPGNVETLADLADVTTVLCAPEVPCGAASAKLLDAAGVTVEPASLEQNVTAVLTKVAAGEADAGLVYATDVIGRDDIEVIVPEHADEVVNHYPIAALTDARNPDAAAAFVEFVRSDAGQSILADFGFGKP</sequence>
<dbReference type="PANTHER" id="PTHR30632:SF0">
    <property type="entry name" value="SULFATE-BINDING PROTEIN"/>
    <property type="match status" value="1"/>
</dbReference>
<evidence type="ECO:0000313" key="7">
    <source>
        <dbReference type="Proteomes" id="UP000033640"/>
    </source>
</evidence>
<dbReference type="NCBIfam" id="TIGR01256">
    <property type="entry name" value="modA"/>
    <property type="match status" value="1"/>
</dbReference>
<comment type="similarity">
    <text evidence="1">Belongs to the bacterial solute-binding protein ModA family.</text>
</comment>
<evidence type="ECO:0000256" key="4">
    <source>
        <dbReference type="PIRSR" id="PIRSR004846-1"/>
    </source>
</evidence>
<feature type="binding site" evidence="4">
    <location>
        <position position="55"/>
    </location>
    <ligand>
        <name>molybdate</name>
        <dbReference type="ChEBI" id="CHEBI:36264"/>
    </ligand>
</feature>
<dbReference type="SUPFAM" id="SSF53850">
    <property type="entry name" value="Periplasmic binding protein-like II"/>
    <property type="match status" value="1"/>
</dbReference>
<evidence type="ECO:0000256" key="5">
    <source>
        <dbReference type="SAM" id="SignalP"/>
    </source>
</evidence>
<proteinExistence type="inferred from homology"/>
<name>A0A0F0LD41_9MICO</name>
<evidence type="ECO:0000256" key="2">
    <source>
        <dbReference type="ARBA" id="ARBA00022723"/>
    </source>
</evidence>
<keyword evidence="3 5" id="KW-0732">Signal</keyword>
<keyword evidence="4" id="KW-0500">Molybdenum</keyword>
<feature type="signal peptide" evidence="5">
    <location>
        <begin position="1"/>
        <end position="26"/>
    </location>
</feature>
<comment type="caution">
    <text evidence="6">The sequence shown here is derived from an EMBL/GenBank/DDBJ whole genome shotgun (WGS) entry which is preliminary data.</text>
</comment>
<dbReference type="GO" id="GO:0030973">
    <property type="term" value="F:molybdate ion binding"/>
    <property type="evidence" value="ECO:0007669"/>
    <property type="project" value="TreeGrafter"/>
</dbReference>
<dbReference type="RefSeq" id="WP_045278020.1">
    <property type="nucleotide sequence ID" value="NZ_JYIW01000017.1"/>
</dbReference>
<dbReference type="Gene3D" id="3.40.190.10">
    <property type="entry name" value="Periplasmic binding protein-like II"/>
    <property type="match status" value="2"/>
</dbReference>
<feature type="chain" id="PRO_5002445277" evidence="5">
    <location>
        <begin position="27"/>
        <end position="262"/>
    </location>
</feature>
<dbReference type="InterPro" id="IPR050682">
    <property type="entry name" value="ModA/WtpA"/>
</dbReference>
<dbReference type="Proteomes" id="UP000033640">
    <property type="component" value="Unassembled WGS sequence"/>
</dbReference>
<dbReference type="PATRIC" id="fig|82380.11.peg.606"/>
<organism evidence="6 7">
    <name type="scientific">Microbacterium oxydans</name>
    <dbReference type="NCBI Taxonomy" id="82380"/>
    <lineage>
        <taxon>Bacteria</taxon>
        <taxon>Bacillati</taxon>
        <taxon>Actinomycetota</taxon>
        <taxon>Actinomycetes</taxon>
        <taxon>Micrococcales</taxon>
        <taxon>Microbacteriaceae</taxon>
        <taxon>Microbacterium</taxon>
    </lineage>
</organism>
<dbReference type="Pfam" id="PF13531">
    <property type="entry name" value="SBP_bac_11"/>
    <property type="match status" value="1"/>
</dbReference>
<dbReference type="PROSITE" id="PS51257">
    <property type="entry name" value="PROKAR_LIPOPROTEIN"/>
    <property type="match status" value="1"/>
</dbReference>
<dbReference type="PIRSF" id="PIRSF004846">
    <property type="entry name" value="ModA"/>
    <property type="match status" value="1"/>
</dbReference>
<gene>
    <name evidence="6" type="primary">modA</name>
    <name evidence="6" type="ORF">RS83_00588</name>
</gene>
<dbReference type="PANTHER" id="PTHR30632">
    <property type="entry name" value="MOLYBDATE-BINDING PERIPLASMIC PROTEIN"/>
    <property type="match status" value="1"/>
</dbReference>
<evidence type="ECO:0000313" key="6">
    <source>
        <dbReference type="EMBL" id="KJL31137.1"/>
    </source>
</evidence>
<reference evidence="6 7" key="1">
    <citation type="submission" date="2015-02" db="EMBL/GenBank/DDBJ databases">
        <title>Draft genome sequences of ten Microbacterium spp. with emphasis on heavy metal contaminated environments.</title>
        <authorList>
            <person name="Corretto E."/>
        </authorList>
    </citation>
    <scope>NUCLEOTIDE SEQUENCE [LARGE SCALE GENOMIC DNA]</scope>
    <source>
        <strain evidence="6 7">BEL4b</strain>
    </source>
</reference>
<evidence type="ECO:0000256" key="3">
    <source>
        <dbReference type="ARBA" id="ARBA00022729"/>
    </source>
</evidence>
<keyword evidence="2 4" id="KW-0479">Metal-binding</keyword>
<dbReference type="GO" id="GO:0015689">
    <property type="term" value="P:molybdate ion transport"/>
    <property type="evidence" value="ECO:0007669"/>
    <property type="project" value="InterPro"/>
</dbReference>
<dbReference type="AlphaFoldDB" id="A0A0F0LD41"/>
<dbReference type="InterPro" id="IPR005950">
    <property type="entry name" value="ModA"/>
</dbReference>
<evidence type="ECO:0000256" key="1">
    <source>
        <dbReference type="ARBA" id="ARBA00009175"/>
    </source>
</evidence>
<feature type="binding site" evidence="4">
    <location>
        <position position="181"/>
    </location>
    <ligand>
        <name>molybdate</name>
        <dbReference type="ChEBI" id="CHEBI:36264"/>
    </ligand>
</feature>
<accession>A0A0F0LD41</accession>
<feature type="binding site" evidence="4">
    <location>
        <position position="199"/>
    </location>
    <ligand>
        <name>molybdate</name>
        <dbReference type="ChEBI" id="CHEBI:36264"/>
    </ligand>
</feature>
<dbReference type="GO" id="GO:0046872">
    <property type="term" value="F:metal ion binding"/>
    <property type="evidence" value="ECO:0007669"/>
    <property type="project" value="UniProtKB-KW"/>
</dbReference>
<dbReference type="EMBL" id="JYIW01000017">
    <property type="protein sequence ID" value="KJL31137.1"/>
    <property type="molecule type" value="Genomic_DNA"/>
</dbReference>